<reference evidence="2" key="2">
    <citation type="submission" date="2020-09" db="EMBL/GenBank/DDBJ databases">
        <authorList>
            <person name="Sun Q."/>
            <person name="Zhou Y."/>
        </authorList>
    </citation>
    <scope>NUCLEOTIDE SEQUENCE</scope>
    <source>
        <strain evidence="2">CGMCC 1.15179</strain>
    </source>
</reference>
<dbReference type="EMBL" id="BMHQ01000003">
    <property type="protein sequence ID" value="GGE11423.1"/>
    <property type="molecule type" value="Genomic_DNA"/>
</dbReference>
<gene>
    <name evidence="2" type="ORF">GCM10011571_10990</name>
</gene>
<evidence type="ECO:0000313" key="3">
    <source>
        <dbReference type="Proteomes" id="UP000625210"/>
    </source>
</evidence>
<name>A0A8J2VGS5_9BACL</name>
<comment type="caution">
    <text evidence="2">The sequence shown here is derived from an EMBL/GenBank/DDBJ whole genome shotgun (WGS) entry which is preliminary data.</text>
</comment>
<proteinExistence type="predicted"/>
<dbReference type="InterPro" id="IPR024301">
    <property type="entry name" value="Amidase_6"/>
</dbReference>
<reference evidence="2" key="1">
    <citation type="journal article" date="2014" name="Int. J. Syst. Evol. Microbiol.">
        <title>Complete genome sequence of Corynebacterium casei LMG S-19264T (=DSM 44701T), isolated from a smear-ripened cheese.</title>
        <authorList>
            <consortium name="US DOE Joint Genome Institute (JGI-PGF)"/>
            <person name="Walter F."/>
            <person name="Albersmeier A."/>
            <person name="Kalinowski J."/>
            <person name="Ruckert C."/>
        </authorList>
    </citation>
    <scope>NUCLEOTIDE SEQUENCE</scope>
    <source>
        <strain evidence="2">CGMCC 1.15179</strain>
    </source>
</reference>
<keyword evidence="3" id="KW-1185">Reference proteome</keyword>
<evidence type="ECO:0000259" key="1">
    <source>
        <dbReference type="Pfam" id="PF12671"/>
    </source>
</evidence>
<dbReference type="Pfam" id="PF12671">
    <property type="entry name" value="Amidase_6"/>
    <property type="match status" value="1"/>
</dbReference>
<feature type="domain" description="Putative amidase" evidence="1">
    <location>
        <begin position="6"/>
        <end position="65"/>
    </location>
</feature>
<accession>A0A8J2VGS5</accession>
<evidence type="ECO:0000313" key="2">
    <source>
        <dbReference type="EMBL" id="GGE11423.1"/>
    </source>
</evidence>
<sequence length="81" mass="9184">MTDNPLNLDIGDVININFSNDPDVDHTAIITVADGIVRKRTQHTTDKKDVDISDVLNQRGYTVYMWELDEANRQGPYVPPK</sequence>
<dbReference type="AlphaFoldDB" id="A0A8J2VGS5"/>
<organism evidence="2 3">
    <name type="scientific">Marinithermofilum abyssi</name>
    <dbReference type="NCBI Taxonomy" id="1571185"/>
    <lineage>
        <taxon>Bacteria</taxon>
        <taxon>Bacillati</taxon>
        <taxon>Bacillota</taxon>
        <taxon>Bacilli</taxon>
        <taxon>Bacillales</taxon>
        <taxon>Thermoactinomycetaceae</taxon>
        <taxon>Marinithermofilum</taxon>
    </lineage>
</organism>
<protein>
    <recommendedName>
        <fullName evidence="1">Putative amidase domain-containing protein</fullName>
    </recommendedName>
</protein>
<dbReference type="Proteomes" id="UP000625210">
    <property type="component" value="Unassembled WGS sequence"/>
</dbReference>